<accession>A0ABN0Y929</accession>
<reference evidence="2 3" key="1">
    <citation type="journal article" date="2019" name="Int. J. Syst. Evol. Microbiol.">
        <title>The Global Catalogue of Microorganisms (GCM) 10K type strain sequencing project: providing services to taxonomists for standard genome sequencing and annotation.</title>
        <authorList>
            <consortium name="The Broad Institute Genomics Platform"/>
            <consortium name="The Broad Institute Genome Sequencing Center for Infectious Disease"/>
            <person name="Wu L."/>
            <person name="Ma J."/>
        </authorList>
    </citation>
    <scope>NUCLEOTIDE SEQUENCE [LARGE SCALE GENOMIC DNA]</scope>
    <source>
        <strain evidence="2 3">JCM 4788</strain>
    </source>
</reference>
<evidence type="ECO:0000313" key="3">
    <source>
        <dbReference type="Proteomes" id="UP001500879"/>
    </source>
</evidence>
<organism evidence="2 3">
    <name type="scientific">Streptomyces luteireticuli</name>
    <dbReference type="NCBI Taxonomy" id="173858"/>
    <lineage>
        <taxon>Bacteria</taxon>
        <taxon>Bacillati</taxon>
        <taxon>Actinomycetota</taxon>
        <taxon>Actinomycetes</taxon>
        <taxon>Kitasatosporales</taxon>
        <taxon>Streptomycetaceae</taxon>
        <taxon>Streptomyces</taxon>
    </lineage>
</organism>
<gene>
    <name evidence="2" type="ORF">GCM10010357_05300</name>
</gene>
<dbReference type="RefSeq" id="WP_344019337.1">
    <property type="nucleotide sequence ID" value="NZ_BAAABX010000006.1"/>
</dbReference>
<evidence type="ECO:0000313" key="2">
    <source>
        <dbReference type="EMBL" id="GAA0387504.1"/>
    </source>
</evidence>
<protein>
    <submittedName>
        <fullName evidence="2">DUF397 domain-containing protein</fullName>
    </submittedName>
</protein>
<evidence type="ECO:0000259" key="1">
    <source>
        <dbReference type="Pfam" id="PF04149"/>
    </source>
</evidence>
<dbReference type="Pfam" id="PF04149">
    <property type="entry name" value="DUF397"/>
    <property type="match status" value="1"/>
</dbReference>
<comment type="caution">
    <text evidence="2">The sequence shown here is derived from an EMBL/GenBank/DDBJ whole genome shotgun (WGS) entry which is preliminary data.</text>
</comment>
<sequence>MTICDLVWRKSSYSGTEGTDCVEVALTQAAVHIRDSKHFNGPRLTVPCAAWAEFVADALE</sequence>
<dbReference type="Proteomes" id="UP001500879">
    <property type="component" value="Unassembled WGS sequence"/>
</dbReference>
<feature type="domain" description="DUF397" evidence="1">
    <location>
        <begin position="6"/>
        <end position="57"/>
    </location>
</feature>
<dbReference type="InterPro" id="IPR007278">
    <property type="entry name" value="DUF397"/>
</dbReference>
<keyword evidence="3" id="KW-1185">Reference proteome</keyword>
<name>A0ABN0Y929_9ACTN</name>
<proteinExistence type="predicted"/>
<dbReference type="EMBL" id="BAAABX010000006">
    <property type="protein sequence ID" value="GAA0387504.1"/>
    <property type="molecule type" value="Genomic_DNA"/>
</dbReference>